<sequence>MKTKLVLWGTNAQNERLLIALELMPEENKVKAFTFPEQIATEEFSQLMLKEWRDGNAVEFPEGFSVEERELTLSGSILPDGVKAEREDIVQRAQTEWHFIVLSSRLYHTYHSELNEYKDRIEKALRFESGLWDELKGFWDKVQVQVRDRNLFREHADALRDRTNELFTSLKELRGKLDEEFERLSKDNYDRFTQMLTDVEKKVSDGLRLQPLFDDLKEMQRKFREAKLTKDHRTKIWDRLDLAFKVIKEKRFGTSSNTTTAGGATAAGDDRSPGERLNRRYEGLMSAIDKMEKSIKRDEDDLDFQKRKVANTDGQLEAQIRQAKILMIEERIRSKREKLGEMLQTREELDRRVETQKERDAKKAEQDKIHEAKRAAEEKIKSEIKAAADARKEDEDKLAKAAEQLKVEKGVPPVAKPEETPPPPAEESLFEAVITTVGDSVTDVVDTLKAVSEVVGDKIGDLVEDLKEAWENSAKTEEPEAAKEEIVEDNVAEEAAVEDKVEVEVEAIVEEEAVEEEQPSNPADEPKAENSTAEDEDAEKKDPIE</sequence>
<keyword evidence="4" id="KW-1185">Reference proteome</keyword>
<gene>
    <name evidence="3" type="ordered locus">Halhy_1284</name>
</gene>
<feature type="compositionally biased region" description="Basic and acidic residues" evidence="2">
    <location>
        <begin position="470"/>
        <end position="485"/>
    </location>
</feature>
<keyword evidence="1" id="KW-0175">Coiled coil</keyword>
<reference evidence="3 4" key="1">
    <citation type="journal article" date="2011" name="Stand. Genomic Sci.">
        <title>Complete genome sequence of Haliscomenobacter hydrossis type strain (O).</title>
        <authorList>
            <consortium name="US DOE Joint Genome Institute (JGI-PGF)"/>
            <person name="Daligault H."/>
            <person name="Lapidus A."/>
            <person name="Zeytun A."/>
            <person name="Nolan M."/>
            <person name="Lucas S."/>
            <person name="Del Rio T.G."/>
            <person name="Tice H."/>
            <person name="Cheng J.F."/>
            <person name="Tapia R."/>
            <person name="Han C."/>
            <person name="Goodwin L."/>
            <person name="Pitluck S."/>
            <person name="Liolios K."/>
            <person name="Pagani I."/>
            <person name="Ivanova N."/>
            <person name="Huntemann M."/>
            <person name="Mavromatis K."/>
            <person name="Mikhailova N."/>
            <person name="Pati A."/>
            <person name="Chen A."/>
            <person name="Palaniappan K."/>
            <person name="Land M."/>
            <person name="Hauser L."/>
            <person name="Brambilla E.M."/>
            <person name="Rohde M."/>
            <person name="Verbarg S."/>
            <person name="Goker M."/>
            <person name="Bristow J."/>
            <person name="Eisen J.A."/>
            <person name="Markowitz V."/>
            <person name="Hugenholtz P."/>
            <person name="Kyrpides N.C."/>
            <person name="Klenk H.P."/>
            <person name="Woyke T."/>
        </authorList>
    </citation>
    <scope>NUCLEOTIDE SEQUENCE [LARGE SCALE GENOMIC DNA]</scope>
    <source>
        <strain evidence="4">ATCC 27775 / DSM 1100 / LMG 10767 / O</strain>
    </source>
</reference>
<evidence type="ECO:0000313" key="3">
    <source>
        <dbReference type="EMBL" id="AEE49179.1"/>
    </source>
</evidence>
<feature type="region of interest" description="Disordered" evidence="2">
    <location>
        <begin position="255"/>
        <end position="275"/>
    </location>
</feature>
<proteinExistence type="predicted"/>
<organism evidence="3 4">
    <name type="scientific">Haliscomenobacter hydrossis (strain ATCC 27775 / DSM 1100 / LMG 10767 / O)</name>
    <dbReference type="NCBI Taxonomy" id="760192"/>
    <lineage>
        <taxon>Bacteria</taxon>
        <taxon>Pseudomonadati</taxon>
        <taxon>Bacteroidota</taxon>
        <taxon>Saprospiria</taxon>
        <taxon>Saprospirales</taxon>
        <taxon>Haliscomenobacteraceae</taxon>
        <taxon>Haliscomenobacter</taxon>
    </lineage>
</organism>
<dbReference type="KEGG" id="hhy:Halhy_1284"/>
<feature type="region of interest" description="Disordered" evidence="2">
    <location>
        <begin position="347"/>
        <end position="376"/>
    </location>
</feature>
<evidence type="ECO:0000313" key="4">
    <source>
        <dbReference type="Proteomes" id="UP000008461"/>
    </source>
</evidence>
<accession>F4KV13</accession>
<feature type="compositionally biased region" description="Basic and acidic residues" evidence="2">
    <location>
        <begin position="388"/>
        <end position="409"/>
    </location>
</feature>
<dbReference type="AlphaFoldDB" id="F4KV13"/>
<dbReference type="RefSeq" id="WP_013763733.1">
    <property type="nucleotide sequence ID" value="NC_015510.1"/>
</dbReference>
<name>F4KV13_HALH1</name>
<dbReference type="eggNOG" id="COG1196">
    <property type="taxonomic scope" value="Bacteria"/>
</dbReference>
<feature type="coiled-coil region" evidence="1">
    <location>
        <begin position="281"/>
        <end position="308"/>
    </location>
</feature>
<feature type="compositionally biased region" description="Low complexity" evidence="2">
    <location>
        <begin position="258"/>
        <end position="267"/>
    </location>
</feature>
<dbReference type="OrthoDB" id="1489552at2"/>
<protein>
    <submittedName>
        <fullName evidence="3">Uncharacterized protein</fullName>
    </submittedName>
</protein>
<evidence type="ECO:0000256" key="1">
    <source>
        <dbReference type="SAM" id="Coils"/>
    </source>
</evidence>
<feature type="region of interest" description="Disordered" evidence="2">
    <location>
        <begin position="388"/>
        <end position="426"/>
    </location>
</feature>
<evidence type="ECO:0000256" key="2">
    <source>
        <dbReference type="SAM" id="MobiDB-lite"/>
    </source>
</evidence>
<reference key="2">
    <citation type="submission" date="2011-04" db="EMBL/GenBank/DDBJ databases">
        <title>Complete sequence of chromosome of Haliscomenobacter hydrossis DSM 1100.</title>
        <authorList>
            <consortium name="US DOE Joint Genome Institute (JGI-PGF)"/>
            <person name="Lucas S."/>
            <person name="Han J."/>
            <person name="Lapidus A."/>
            <person name="Bruce D."/>
            <person name="Goodwin L."/>
            <person name="Pitluck S."/>
            <person name="Peters L."/>
            <person name="Kyrpides N."/>
            <person name="Mavromatis K."/>
            <person name="Ivanova N."/>
            <person name="Ovchinnikova G."/>
            <person name="Pagani I."/>
            <person name="Daligault H."/>
            <person name="Detter J.C."/>
            <person name="Han C."/>
            <person name="Land M."/>
            <person name="Hauser L."/>
            <person name="Markowitz V."/>
            <person name="Cheng J.-F."/>
            <person name="Hugenholtz P."/>
            <person name="Woyke T."/>
            <person name="Wu D."/>
            <person name="Verbarg S."/>
            <person name="Frueling A."/>
            <person name="Brambilla E."/>
            <person name="Klenk H.-P."/>
            <person name="Eisen J.A."/>
        </authorList>
    </citation>
    <scope>NUCLEOTIDE SEQUENCE</scope>
    <source>
        <strain>DSM 1100</strain>
    </source>
</reference>
<dbReference type="Proteomes" id="UP000008461">
    <property type="component" value="Chromosome"/>
</dbReference>
<dbReference type="STRING" id="760192.Halhy_1284"/>
<dbReference type="EMBL" id="CP002691">
    <property type="protein sequence ID" value="AEE49179.1"/>
    <property type="molecule type" value="Genomic_DNA"/>
</dbReference>
<dbReference type="HOGENOM" id="CLU_499455_0_0_10"/>
<feature type="compositionally biased region" description="Acidic residues" evidence="2">
    <location>
        <begin position="486"/>
        <end position="496"/>
    </location>
</feature>
<feature type="region of interest" description="Disordered" evidence="2">
    <location>
        <begin position="470"/>
        <end position="545"/>
    </location>
</feature>
<feature type="compositionally biased region" description="Acidic residues" evidence="2">
    <location>
        <begin position="504"/>
        <end position="518"/>
    </location>
</feature>